<dbReference type="STRING" id="38654.A0A3Q0GCV8"/>
<feature type="compositionally biased region" description="Low complexity" evidence="3">
    <location>
        <begin position="558"/>
        <end position="579"/>
    </location>
</feature>
<dbReference type="RefSeq" id="XP_025057282.1">
    <property type="nucleotide sequence ID" value="XM_025201497.1"/>
</dbReference>
<feature type="compositionally biased region" description="Polar residues" evidence="3">
    <location>
        <begin position="591"/>
        <end position="613"/>
    </location>
</feature>
<dbReference type="CTD" id="203286"/>
<dbReference type="SUPFAM" id="SSF47769">
    <property type="entry name" value="SAM/Pointed domain"/>
    <property type="match status" value="1"/>
</dbReference>
<dbReference type="Proteomes" id="UP000189705">
    <property type="component" value="Unplaced"/>
</dbReference>
<evidence type="ECO:0000259" key="4">
    <source>
        <dbReference type="PROSITE" id="PS50105"/>
    </source>
</evidence>
<dbReference type="PROSITE" id="PS50105">
    <property type="entry name" value="SAM_DOMAIN"/>
    <property type="match status" value="1"/>
</dbReference>
<reference evidence="6" key="1">
    <citation type="submission" date="2025-08" db="UniProtKB">
        <authorList>
            <consortium name="RefSeq"/>
        </authorList>
    </citation>
    <scope>IDENTIFICATION</scope>
</reference>
<dbReference type="SMART" id="SM00454">
    <property type="entry name" value="SAM"/>
    <property type="match status" value="1"/>
</dbReference>
<evidence type="ECO:0000313" key="6">
    <source>
        <dbReference type="RefSeq" id="XP_025057282.1"/>
    </source>
</evidence>
<evidence type="ECO:0000256" key="2">
    <source>
        <dbReference type="PROSITE-ProRule" id="PRU00023"/>
    </source>
</evidence>
<sequence length="761" mass="83604">MASRGGHVSMVKLLLESGAFVDSYDHFNTSLVNTNKEELPDITPLMAAAQHGHEAVVHLLLDWGADCNYTVKTMGWSPLMLAAMSGKVSLAQQLMEKGANPDHLNVLHKTPFEISVDFKHKDMKDYLESLTTVRPQTDKEKKQPDVFHALKMGNFQLVREIADEDPNQVNITNSDGASPLMIAAVTGQLALVQLLVERNADIDRQDNVHGWTALMQATYHGNKEVVKYLLNQGADVNLRAKNGYTAFDLIMLLNDPDTELVRLLASACMQVDKDKGKLTNRSSLPCSRNRQTLNTPVLPDDKGGLKSWWNRMSNRFRKLKLTQTLRHGFSTNQFVPFPDEPEMSLNSTIKATSQNDVNNSGIPDTTTAWITNKTSGTGTTKIEKDDEILTTMLRSGAPFTRLPNDKLKAVIPPFLPPSSFELWNSDRTRTNRDGKAEQTSGSKGSRPVKLPAFVRRPASPSNSNTFNHSPHSSGGSNNIAGINRHGGELHNRSGGSADSVLSQIAAQRKKAAGLPDQKLNQQHSPVSTAPSSTLPDLQTAQVISNGIGKQKLEMNKRPTSGTSSTSKSTSPTLTPSASPSPSPKVQDAESLLSSHRQAKSNGGSSSGTITDEGNQLVDYHKHVPSLRTTDIENHERRNNIRVKGFCENLEKDELTGILKKLSLEKYQPIFEEQEVDMEAFLTLTDGDLKELGIKTDGSRQQILAAISELNAGKGRERQILQETIHNFHSSFESSVSNTRPPGNSQSPGCWIRPLELVPTKR</sequence>
<keyword evidence="2" id="KW-0040">ANK repeat</keyword>
<proteinExistence type="predicted"/>
<feature type="compositionally biased region" description="Polar residues" evidence="3">
    <location>
        <begin position="493"/>
        <end position="505"/>
    </location>
</feature>
<dbReference type="Pfam" id="PF00536">
    <property type="entry name" value="SAM_1"/>
    <property type="match status" value="1"/>
</dbReference>
<keyword evidence="5" id="KW-1185">Reference proteome</keyword>
<protein>
    <submittedName>
        <fullName evidence="6">Ankyrin repeat and SAM domain-containing protein 6</fullName>
    </submittedName>
</protein>
<dbReference type="AlphaFoldDB" id="A0A3Q0GCV8"/>
<dbReference type="Pfam" id="PF00023">
    <property type="entry name" value="Ank"/>
    <property type="match status" value="1"/>
</dbReference>
<feature type="compositionally biased region" description="Basic and acidic residues" evidence="3">
    <location>
        <begin position="424"/>
        <end position="436"/>
    </location>
</feature>
<name>A0A3Q0GCV8_ALLSI</name>
<dbReference type="PRINTS" id="PR01415">
    <property type="entry name" value="ANKYRIN"/>
</dbReference>
<dbReference type="Gene3D" id="1.10.150.50">
    <property type="entry name" value="Transcription Factor, Ets-1"/>
    <property type="match status" value="1"/>
</dbReference>
<evidence type="ECO:0000256" key="1">
    <source>
        <dbReference type="ARBA" id="ARBA00022737"/>
    </source>
</evidence>
<feature type="compositionally biased region" description="Polar residues" evidence="3">
    <location>
        <begin position="731"/>
        <end position="747"/>
    </location>
</feature>
<keyword evidence="1" id="KW-0677">Repeat</keyword>
<dbReference type="Gene3D" id="1.25.40.20">
    <property type="entry name" value="Ankyrin repeat-containing domain"/>
    <property type="match status" value="2"/>
</dbReference>
<feature type="repeat" description="ANK" evidence="2">
    <location>
        <begin position="1"/>
        <end position="26"/>
    </location>
</feature>
<dbReference type="GO" id="GO:0005737">
    <property type="term" value="C:cytoplasm"/>
    <property type="evidence" value="ECO:0007669"/>
    <property type="project" value="TreeGrafter"/>
</dbReference>
<feature type="repeat" description="ANK" evidence="2">
    <location>
        <begin position="209"/>
        <end position="241"/>
    </location>
</feature>
<dbReference type="SMART" id="SM00248">
    <property type="entry name" value="ANK"/>
    <property type="match status" value="7"/>
</dbReference>
<dbReference type="InParanoid" id="A0A3Q0GCV8"/>
<dbReference type="GeneID" id="102385019"/>
<dbReference type="InterPro" id="IPR002110">
    <property type="entry name" value="Ankyrin_rpt"/>
</dbReference>
<dbReference type="KEGG" id="asn:102385019"/>
<gene>
    <name evidence="6" type="primary">ANKS6</name>
</gene>
<dbReference type="InterPro" id="IPR001660">
    <property type="entry name" value="SAM"/>
</dbReference>
<dbReference type="FunFam" id="1.10.150.50:FF:000025">
    <property type="entry name" value="Ankyrin repeat and sterile alpha motif domain-containing 6"/>
    <property type="match status" value="1"/>
</dbReference>
<dbReference type="PROSITE" id="PS50297">
    <property type="entry name" value="ANK_REP_REGION"/>
    <property type="match status" value="4"/>
</dbReference>
<dbReference type="Pfam" id="PF12796">
    <property type="entry name" value="Ank_2"/>
    <property type="match status" value="2"/>
</dbReference>
<dbReference type="PANTHER" id="PTHR10627">
    <property type="entry name" value="SCP160"/>
    <property type="match status" value="1"/>
</dbReference>
<organism evidence="5 6">
    <name type="scientific">Alligator sinensis</name>
    <name type="common">Chinese alligator</name>
    <dbReference type="NCBI Taxonomy" id="38654"/>
    <lineage>
        <taxon>Eukaryota</taxon>
        <taxon>Metazoa</taxon>
        <taxon>Chordata</taxon>
        <taxon>Craniata</taxon>
        <taxon>Vertebrata</taxon>
        <taxon>Euteleostomi</taxon>
        <taxon>Archelosauria</taxon>
        <taxon>Archosauria</taxon>
        <taxon>Crocodylia</taxon>
        <taxon>Alligatoridae</taxon>
        <taxon>Alligatorinae</taxon>
        <taxon>Alligator</taxon>
    </lineage>
</organism>
<feature type="repeat" description="ANK" evidence="2">
    <location>
        <begin position="40"/>
        <end position="72"/>
    </location>
</feature>
<feature type="compositionally biased region" description="Low complexity" evidence="3">
    <location>
        <begin position="467"/>
        <end position="478"/>
    </location>
</feature>
<feature type="region of interest" description="Disordered" evidence="3">
    <location>
        <begin position="418"/>
        <end position="615"/>
    </location>
</feature>
<accession>A0A3Q0GCV8</accession>
<evidence type="ECO:0000256" key="3">
    <source>
        <dbReference type="SAM" id="MobiDB-lite"/>
    </source>
</evidence>
<evidence type="ECO:0000313" key="5">
    <source>
        <dbReference type="Proteomes" id="UP000189705"/>
    </source>
</evidence>
<feature type="repeat" description="ANK" evidence="2">
    <location>
        <begin position="175"/>
        <end position="207"/>
    </location>
</feature>
<dbReference type="InterPro" id="IPR013761">
    <property type="entry name" value="SAM/pointed_sf"/>
</dbReference>
<dbReference type="PANTHER" id="PTHR10627:SF70">
    <property type="entry name" value="ANKYRIN REPEAT AND SAM DOMAIN-CONTAINING PROTEIN 6"/>
    <property type="match status" value="1"/>
</dbReference>
<feature type="repeat" description="ANK" evidence="2">
    <location>
        <begin position="74"/>
        <end position="106"/>
    </location>
</feature>
<feature type="domain" description="SAM" evidence="4">
    <location>
        <begin position="649"/>
        <end position="712"/>
    </location>
</feature>
<feature type="region of interest" description="Disordered" evidence="3">
    <location>
        <begin position="731"/>
        <end position="750"/>
    </location>
</feature>
<dbReference type="SUPFAM" id="SSF48403">
    <property type="entry name" value="Ankyrin repeat"/>
    <property type="match status" value="1"/>
</dbReference>
<dbReference type="PROSITE" id="PS50088">
    <property type="entry name" value="ANK_REPEAT"/>
    <property type="match status" value="5"/>
</dbReference>
<feature type="compositionally biased region" description="Polar residues" evidence="3">
    <location>
        <begin position="518"/>
        <end position="544"/>
    </location>
</feature>
<dbReference type="InterPro" id="IPR036770">
    <property type="entry name" value="Ankyrin_rpt-contain_sf"/>
</dbReference>